<dbReference type="EMBL" id="FN645459">
    <property type="protein sequence ID" value="CBI77811.1"/>
    <property type="molecule type" value="Genomic_DNA"/>
</dbReference>
<accession>E6YLQ9</accession>
<evidence type="ECO:0000313" key="1">
    <source>
        <dbReference type="EMBL" id="CBI77811.1"/>
    </source>
</evidence>
<dbReference type="AlphaFoldDB" id="E6YLQ9"/>
<reference evidence="1" key="1">
    <citation type="journal article" date="2011" name="PLoS Genet.">
        <title>Parallel evolution of a type IV secretion system in radiating lineages of the host-restricted bacterial pathogen Bartonella.</title>
        <authorList>
            <person name="Engel P."/>
            <person name="Salzburger W."/>
            <person name="Liesch M."/>
            <person name="Chang C.C."/>
            <person name="Maruyama S."/>
            <person name="Lanz C."/>
            <person name="Calteau A."/>
            <person name="Lajus A."/>
            <person name="Medigue C."/>
            <person name="Schuster S.C."/>
            <person name="Dehio C."/>
        </authorList>
    </citation>
    <scope>NUCLEOTIDE SEQUENCE</scope>
    <source>
        <strain evidence="1">ATCC BAA-1498</strain>
    </source>
</reference>
<organism evidence="1">
    <name type="scientific">Bartonella rochalimae ATCC BAA-1498</name>
    <dbReference type="NCBI Taxonomy" id="685782"/>
    <lineage>
        <taxon>Bacteria</taxon>
        <taxon>Pseudomonadati</taxon>
        <taxon>Pseudomonadota</taxon>
        <taxon>Alphaproteobacteria</taxon>
        <taxon>Hyphomicrobiales</taxon>
        <taxon>Bartonellaceae</taxon>
        <taxon>Bartonella</taxon>
    </lineage>
</organism>
<proteinExistence type="predicted"/>
<dbReference type="RefSeq" id="WP_256363462.1">
    <property type="nucleotide sequence ID" value="NZ_KL407337.1"/>
</dbReference>
<protein>
    <submittedName>
        <fullName evidence="1">Uncharacterized protein</fullName>
    </submittedName>
</protein>
<name>E6YLQ9_9HYPH</name>
<sequence>MILDDKLPDTDIRDNIFNTISEYVLKHAVNNVTSLVQSANNV</sequence>
<gene>
    <name evidence="1" type="ORF">BARRO_50160</name>
</gene>